<reference evidence="1 2" key="1">
    <citation type="submission" date="2019-03" db="EMBL/GenBank/DDBJ databases">
        <title>First draft genome of Liparis tanakae, snailfish: a comprehensive survey of snailfish specific genes.</title>
        <authorList>
            <person name="Kim W."/>
            <person name="Song I."/>
            <person name="Jeong J.-H."/>
            <person name="Kim D."/>
            <person name="Kim S."/>
            <person name="Ryu S."/>
            <person name="Song J.Y."/>
            <person name="Lee S.K."/>
        </authorList>
    </citation>
    <scope>NUCLEOTIDE SEQUENCE [LARGE SCALE GENOMIC DNA]</scope>
    <source>
        <tissue evidence="1">Muscle</tissue>
    </source>
</reference>
<sequence length="121" mass="13581">MSLCPRCSFGDWSQPQYCPDGGVLTSFQLRVEAYGGHNFDDTSANNVKFRCSTNPTLEGSGTPWGEYGAWSQVCSNGGICGIQTKMEQRQYRRDDTTLNDVRFYCCTRQQHQVKTSGQETT</sequence>
<proteinExistence type="predicted"/>
<dbReference type="InterPro" id="IPR005515">
    <property type="entry name" value="VOMI"/>
</dbReference>
<dbReference type="Proteomes" id="UP000314294">
    <property type="component" value="Unassembled WGS sequence"/>
</dbReference>
<gene>
    <name evidence="1" type="primary">VMO1_1</name>
    <name evidence="1" type="ORF">EYF80_067008</name>
</gene>
<dbReference type="AlphaFoldDB" id="A0A4Z2E1X1"/>
<protein>
    <submittedName>
        <fullName evidence="1">Vitelline membrane outer layer protein 1</fullName>
    </submittedName>
</protein>
<dbReference type="Gene3D" id="2.100.10.20">
    <property type="entry name" value="Vitelline membrane outer layer protein I (VOMI)"/>
    <property type="match status" value="1"/>
</dbReference>
<dbReference type="PANTHER" id="PTHR18841:SF0">
    <property type="entry name" value="VITELLINE MEMBRANE OUTER LAYER 1 HOMOLOG A-RELATED"/>
    <property type="match status" value="1"/>
</dbReference>
<dbReference type="InterPro" id="IPR036706">
    <property type="entry name" value="VOMI_sf"/>
</dbReference>
<comment type="caution">
    <text evidence="1">The sequence shown here is derived from an EMBL/GenBank/DDBJ whole genome shotgun (WGS) entry which is preliminary data.</text>
</comment>
<dbReference type="SUPFAM" id="SSF51092">
    <property type="entry name" value="Vitelline membrane outer protein-I (VMO-I)"/>
    <property type="match status" value="1"/>
</dbReference>
<dbReference type="OrthoDB" id="6344411at2759"/>
<accession>A0A4Z2E1X1</accession>
<dbReference type="GO" id="GO:0005615">
    <property type="term" value="C:extracellular space"/>
    <property type="evidence" value="ECO:0007669"/>
    <property type="project" value="TreeGrafter"/>
</dbReference>
<evidence type="ECO:0000313" key="1">
    <source>
        <dbReference type="EMBL" id="TNN22876.1"/>
    </source>
</evidence>
<dbReference type="Pfam" id="PF03762">
    <property type="entry name" value="VOMI"/>
    <property type="match status" value="1"/>
</dbReference>
<dbReference type="EMBL" id="SRLO01020677">
    <property type="protein sequence ID" value="TNN22876.1"/>
    <property type="molecule type" value="Genomic_DNA"/>
</dbReference>
<keyword evidence="2" id="KW-1185">Reference proteome</keyword>
<dbReference type="PANTHER" id="PTHR18841">
    <property type="entry name" value="VITELLINE MEMBRANE OUTER LAYER PROTEIN I-RELATED"/>
    <property type="match status" value="1"/>
</dbReference>
<evidence type="ECO:0000313" key="2">
    <source>
        <dbReference type="Proteomes" id="UP000314294"/>
    </source>
</evidence>
<organism evidence="1 2">
    <name type="scientific">Liparis tanakae</name>
    <name type="common">Tanaka's snailfish</name>
    <dbReference type="NCBI Taxonomy" id="230148"/>
    <lineage>
        <taxon>Eukaryota</taxon>
        <taxon>Metazoa</taxon>
        <taxon>Chordata</taxon>
        <taxon>Craniata</taxon>
        <taxon>Vertebrata</taxon>
        <taxon>Euteleostomi</taxon>
        <taxon>Actinopterygii</taxon>
        <taxon>Neopterygii</taxon>
        <taxon>Teleostei</taxon>
        <taxon>Neoteleostei</taxon>
        <taxon>Acanthomorphata</taxon>
        <taxon>Eupercaria</taxon>
        <taxon>Perciformes</taxon>
        <taxon>Cottioidei</taxon>
        <taxon>Cottales</taxon>
        <taxon>Liparidae</taxon>
        <taxon>Liparis</taxon>
    </lineage>
</organism>
<name>A0A4Z2E1X1_9TELE</name>